<name>A0A370KIQ3_9HYPH</name>
<dbReference type="OrthoDB" id="8372705at2"/>
<dbReference type="EMBL" id="NAAC01000031">
    <property type="protein sequence ID" value="RDJ05770.1"/>
    <property type="molecule type" value="Genomic_DNA"/>
</dbReference>
<evidence type="ECO:0000313" key="1">
    <source>
        <dbReference type="EMBL" id="RDJ05770.1"/>
    </source>
</evidence>
<reference evidence="1 2" key="1">
    <citation type="submission" date="2017-03" db="EMBL/GenBank/DDBJ databases">
        <title>Genome analysis of Rhizobial strains effectives or ineffectives for nitrogen fixation isolated from bean seeds.</title>
        <authorList>
            <person name="Peralta H."/>
            <person name="Aguilar-Vera A."/>
            <person name="Mora Y."/>
            <person name="Vargas-Lagunas C."/>
            <person name="Girard L."/>
            <person name="Mora J."/>
        </authorList>
    </citation>
    <scope>NUCLEOTIDE SEQUENCE [LARGE SCALE GENOMIC DNA]</scope>
    <source>
        <strain evidence="1 2">CCGM3</strain>
    </source>
</reference>
<dbReference type="AlphaFoldDB" id="A0A370KIQ3"/>
<comment type="caution">
    <text evidence="1">The sequence shown here is derived from an EMBL/GenBank/DDBJ whole genome shotgun (WGS) entry which is preliminary data.</text>
</comment>
<accession>A0A370KIQ3</accession>
<evidence type="ECO:0008006" key="3">
    <source>
        <dbReference type="Google" id="ProtNLM"/>
    </source>
</evidence>
<dbReference type="Proteomes" id="UP000254939">
    <property type="component" value="Unassembled WGS sequence"/>
</dbReference>
<evidence type="ECO:0000313" key="2">
    <source>
        <dbReference type="Proteomes" id="UP000254939"/>
    </source>
</evidence>
<organism evidence="1 2">
    <name type="scientific">Rhizobium grahamii</name>
    <dbReference type="NCBI Taxonomy" id="1120045"/>
    <lineage>
        <taxon>Bacteria</taxon>
        <taxon>Pseudomonadati</taxon>
        <taxon>Pseudomonadota</taxon>
        <taxon>Alphaproteobacteria</taxon>
        <taxon>Hyphomicrobiales</taxon>
        <taxon>Rhizobiaceae</taxon>
        <taxon>Rhizobium/Agrobacterium group</taxon>
        <taxon>Rhizobium</taxon>
    </lineage>
</organism>
<proteinExistence type="predicted"/>
<sequence>MKSSVLAVAERRGLIEHLRSVIANLAYALAADGQLELVPLMLEINEVLGDLTDEISQADAVYSDEIIAGTVRLIRTSHALLGDQATAQTIH</sequence>
<gene>
    <name evidence="1" type="ORF">B5K06_25390</name>
</gene>
<protein>
    <recommendedName>
        <fullName evidence="3">Histidine kinase</fullName>
    </recommendedName>
</protein>